<comment type="caution">
    <text evidence="3">The sequence shown here is derived from an EMBL/GenBank/DDBJ whole genome shotgun (WGS) entry which is preliminary data.</text>
</comment>
<keyword evidence="1" id="KW-0479">Metal-binding</keyword>
<dbReference type="Proteomes" id="UP001454036">
    <property type="component" value="Unassembled WGS sequence"/>
</dbReference>
<dbReference type="GO" id="GO:0003676">
    <property type="term" value="F:nucleic acid binding"/>
    <property type="evidence" value="ECO:0007669"/>
    <property type="project" value="InterPro"/>
</dbReference>
<keyword evidence="1" id="KW-0862">Zinc</keyword>
<keyword evidence="1" id="KW-0863">Zinc-finger</keyword>
<dbReference type="InterPro" id="IPR001878">
    <property type="entry name" value="Znf_CCHC"/>
</dbReference>
<dbReference type="GO" id="GO:0008270">
    <property type="term" value="F:zinc ion binding"/>
    <property type="evidence" value="ECO:0007669"/>
    <property type="project" value="UniProtKB-KW"/>
</dbReference>
<name>A0AAV3QKC6_LITER</name>
<evidence type="ECO:0000259" key="2">
    <source>
        <dbReference type="PROSITE" id="PS50158"/>
    </source>
</evidence>
<accession>A0AAV3QKC6</accession>
<organism evidence="3 4">
    <name type="scientific">Lithospermum erythrorhizon</name>
    <name type="common">Purple gromwell</name>
    <name type="synonym">Lithospermum officinale var. erythrorhizon</name>
    <dbReference type="NCBI Taxonomy" id="34254"/>
    <lineage>
        <taxon>Eukaryota</taxon>
        <taxon>Viridiplantae</taxon>
        <taxon>Streptophyta</taxon>
        <taxon>Embryophyta</taxon>
        <taxon>Tracheophyta</taxon>
        <taxon>Spermatophyta</taxon>
        <taxon>Magnoliopsida</taxon>
        <taxon>eudicotyledons</taxon>
        <taxon>Gunneridae</taxon>
        <taxon>Pentapetalae</taxon>
        <taxon>asterids</taxon>
        <taxon>lamiids</taxon>
        <taxon>Boraginales</taxon>
        <taxon>Boraginaceae</taxon>
        <taxon>Boraginoideae</taxon>
        <taxon>Lithospermeae</taxon>
        <taxon>Lithospermum</taxon>
    </lineage>
</organism>
<dbReference type="AlphaFoldDB" id="A0AAV3QKC6"/>
<dbReference type="InterPro" id="IPR025836">
    <property type="entry name" value="Zn_knuckle_CX2CX4HX4C"/>
</dbReference>
<reference evidence="3 4" key="1">
    <citation type="submission" date="2024-01" db="EMBL/GenBank/DDBJ databases">
        <title>The complete chloroplast genome sequence of Lithospermum erythrorhizon: insights into the phylogenetic relationship among Boraginaceae species and the maternal lineages of purple gromwells.</title>
        <authorList>
            <person name="Okada T."/>
            <person name="Watanabe K."/>
        </authorList>
    </citation>
    <scope>NUCLEOTIDE SEQUENCE [LARGE SCALE GENOMIC DNA]</scope>
</reference>
<dbReference type="Gene3D" id="4.10.60.10">
    <property type="entry name" value="Zinc finger, CCHC-type"/>
    <property type="match status" value="1"/>
</dbReference>
<evidence type="ECO:0000313" key="4">
    <source>
        <dbReference type="Proteomes" id="UP001454036"/>
    </source>
</evidence>
<dbReference type="SUPFAM" id="SSF57756">
    <property type="entry name" value="Retrovirus zinc finger-like domains"/>
    <property type="match status" value="1"/>
</dbReference>
<dbReference type="SMART" id="SM00343">
    <property type="entry name" value="ZnF_C2HC"/>
    <property type="match status" value="1"/>
</dbReference>
<sequence>MVRLEEEDLADGLVACEASVYVNVLSLKDVFLSIKNSRWLCLMLGIVRTCRSLGRPPIRRMVKFLVGRSVAAGYLAYERLPHICFRCGLFGHFVRQCPDLPKVADL</sequence>
<dbReference type="EMBL" id="BAABME010021908">
    <property type="protein sequence ID" value="GAA0164527.1"/>
    <property type="molecule type" value="Genomic_DNA"/>
</dbReference>
<evidence type="ECO:0000313" key="3">
    <source>
        <dbReference type="EMBL" id="GAA0164527.1"/>
    </source>
</evidence>
<evidence type="ECO:0000256" key="1">
    <source>
        <dbReference type="PROSITE-ProRule" id="PRU00047"/>
    </source>
</evidence>
<dbReference type="InterPro" id="IPR036875">
    <property type="entry name" value="Znf_CCHC_sf"/>
</dbReference>
<gene>
    <name evidence="3" type="ORF">LIER_39808</name>
</gene>
<feature type="domain" description="CCHC-type" evidence="2">
    <location>
        <begin position="84"/>
        <end position="99"/>
    </location>
</feature>
<protein>
    <recommendedName>
        <fullName evidence="2">CCHC-type domain-containing protein</fullName>
    </recommendedName>
</protein>
<keyword evidence="4" id="KW-1185">Reference proteome</keyword>
<dbReference type="PROSITE" id="PS50158">
    <property type="entry name" value="ZF_CCHC"/>
    <property type="match status" value="1"/>
</dbReference>
<dbReference type="Pfam" id="PF14392">
    <property type="entry name" value="zf-CCHC_4"/>
    <property type="match status" value="1"/>
</dbReference>
<proteinExistence type="predicted"/>